<dbReference type="GO" id="GO:0034067">
    <property type="term" value="P:protein localization to Golgi apparatus"/>
    <property type="evidence" value="ECO:0007669"/>
    <property type="project" value="TreeGrafter"/>
</dbReference>
<feature type="binding site" evidence="3">
    <location>
        <position position="197"/>
    </location>
    <ligand>
        <name>GTP</name>
        <dbReference type="ChEBI" id="CHEBI:37565"/>
    </ligand>
</feature>
<dbReference type="InterPro" id="IPR027417">
    <property type="entry name" value="P-loop_NTPase"/>
</dbReference>
<dbReference type="RefSeq" id="XP_010700035.1">
    <property type="nucleotide sequence ID" value="XM_010701733.1"/>
</dbReference>
<evidence type="ECO:0000256" key="3">
    <source>
        <dbReference type="PIRSR" id="PIRSR606689-1"/>
    </source>
</evidence>
<dbReference type="PROSITE" id="PS51417">
    <property type="entry name" value="ARF"/>
    <property type="match status" value="1"/>
</dbReference>
<dbReference type="InterPro" id="IPR006689">
    <property type="entry name" value="Small_GTPase_ARF/SAR"/>
</dbReference>
<feature type="region of interest" description="Disordered" evidence="4">
    <location>
        <begin position="53"/>
        <end position="106"/>
    </location>
</feature>
<feature type="compositionally biased region" description="Polar residues" evidence="4">
    <location>
        <begin position="319"/>
        <end position="337"/>
    </location>
</feature>
<feature type="compositionally biased region" description="Polar residues" evidence="4">
    <location>
        <begin position="88"/>
        <end position="98"/>
    </location>
</feature>
<keyword evidence="2 3" id="KW-0342">GTP-binding</keyword>
<evidence type="ECO:0000313" key="5">
    <source>
        <dbReference type="EMBL" id="AIN99328.1"/>
    </source>
</evidence>
<dbReference type="PANTHER" id="PTHR45909">
    <property type="entry name" value="ADP-RIBOSYLATION FACTOR-RELATED PROTEIN 1"/>
    <property type="match status" value="1"/>
</dbReference>
<dbReference type="Proteomes" id="UP000063063">
    <property type="component" value="Chromosome 26"/>
</dbReference>
<dbReference type="SUPFAM" id="SSF52540">
    <property type="entry name" value="P-loop containing nucleoside triphosphate hydrolases"/>
    <property type="match status" value="1"/>
</dbReference>
<dbReference type="KEGG" id="lpan:LPMP_262150"/>
<dbReference type="AlphaFoldDB" id="A0A088RTJ7"/>
<dbReference type="GO" id="GO:0006886">
    <property type="term" value="P:intracellular protein transport"/>
    <property type="evidence" value="ECO:0007669"/>
    <property type="project" value="TreeGrafter"/>
</dbReference>
<dbReference type="PANTHER" id="PTHR45909:SF1">
    <property type="entry name" value="ADP-RIBOSYLATION FACTOR-RELATED PROTEIN 1"/>
    <property type="match status" value="1"/>
</dbReference>
<dbReference type="EMBL" id="CP009395">
    <property type="protein sequence ID" value="AIN99328.1"/>
    <property type="molecule type" value="Genomic_DNA"/>
</dbReference>
<dbReference type="Gene3D" id="3.40.50.300">
    <property type="entry name" value="P-loop containing nucleotide triphosphate hydrolases"/>
    <property type="match status" value="2"/>
</dbReference>
<organism evidence="5 6">
    <name type="scientific">Leishmania panamensis</name>
    <dbReference type="NCBI Taxonomy" id="5679"/>
    <lineage>
        <taxon>Eukaryota</taxon>
        <taxon>Discoba</taxon>
        <taxon>Euglenozoa</taxon>
        <taxon>Kinetoplastea</taxon>
        <taxon>Metakinetoplastina</taxon>
        <taxon>Trypanosomatida</taxon>
        <taxon>Trypanosomatidae</taxon>
        <taxon>Leishmaniinae</taxon>
        <taxon>Leishmania</taxon>
        <taxon>Leishmania guyanensis species complex</taxon>
    </lineage>
</organism>
<name>A0A088RTJ7_LEIPA</name>
<gene>
    <name evidence="5" type="ORF">LPMP_262150</name>
</gene>
<accession>A0A088RTJ7</accession>
<dbReference type="GO" id="GO:0005794">
    <property type="term" value="C:Golgi apparatus"/>
    <property type="evidence" value="ECO:0007669"/>
    <property type="project" value="TreeGrafter"/>
</dbReference>
<evidence type="ECO:0000256" key="1">
    <source>
        <dbReference type="ARBA" id="ARBA00022741"/>
    </source>
</evidence>
<feature type="region of interest" description="Disordered" evidence="4">
    <location>
        <begin position="315"/>
        <end position="356"/>
    </location>
</feature>
<evidence type="ECO:0000256" key="2">
    <source>
        <dbReference type="ARBA" id="ARBA00023134"/>
    </source>
</evidence>
<dbReference type="eggNOG" id="KOG0076">
    <property type="taxonomic scope" value="Eukaryota"/>
</dbReference>
<dbReference type="GO" id="GO:0005525">
    <property type="term" value="F:GTP binding"/>
    <property type="evidence" value="ECO:0007669"/>
    <property type="project" value="UniProtKB-KW"/>
</dbReference>
<dbReference type="VEuPathDB" id="TriTrypDB:LPMP_262150"/>
<sequence length="410" mass="44624">MLHFLTGVYNSLFSTPEYNVLIVGRESAGKSTLLEQLKFLYTPATQQREAEAISHLNSQQQQQAPLSADHSSSNGDAKAIHERVDTVADSSATSAQQHQQRKQLLPSGTLLPATAVHLAQKGIRPTVGLNYAVVQHSFSPLVVTVTLKKPQLSSQTVAPLPLPPKDLLAEQRAHQQAVMAKAPSDAFTRVVLRDLGGQTALRDLWEKYYAQSQGIVYVIDSTLPFRVLRESPASPLRDHFTQHELKEVYKQDRELLARLLQHPLLHNVPMLLLSNKTDEVSHISLATLQEALQLVELAADPTFYVLQNSGDGGNPSGVLGSQQRLHSSSSGDSTPLSHLSDAAAPPVGTSPSRYCTRSEEAQLRVGRSGFGKITMRVVEVSALDGVGVAGAMDWLVAQLLHRARDVDDDA</sequence>
<keyword evidence="6" id="KW-1185">Reference proteome</keyword>
<dbReference type="OrthoDB" id="414781at2759"/>
<keyword evidence="5" id="KW-0378">Hydrolase</keyword>
<dbReference type="GO" id="GO:0043001">
    <property type="term" value="P:Golgi to plasma membrane protein transport"/>
    <property type="evidence" value="ECO:0007669"/>
    <property type="project" value="TreeGrafter"/>
</dbReference>
<dbReference type="GO" id="GO:0003924">
    <property type="term" value="F:GTPase activity"/>
    <property type="evidence" value="ECO:0007669"/>
    <property type="project" value="InterPro"/>
</dbReference>
<feature type="compositionally biased region" description="Polar residues" evidence="4">
    <location>
        <begin position="55"/>
        <end position="75"/>
    </location>
</feature>
<dbReference type="Pfam" id="PF00025">
    <property type="entry name" value="Arf"/>
    <property type="match status" value="1"/>
</dbReference>
<dbReference type="VEuPathDB" id="TriTrypDB:LPAL13_260026200"/>
<dbReference type="GeneID" id="22576118"/>
<reference evidence="5 6" key="1">
    <citation type="journal article" date="2015" name="Sci. Rep.">
        <title>The genome of Leishmania panamensis: insights into genomics of the L. (Viannia) subgenus.</title>
        <authorList>
            <person name="Llanes A."/>
            <person name="Restrepo C.M."/>
            <person name="Vecchio G.D."/>
            <person name="Anguizola F.J."/>
            <person name="Lleonart R."/>
        </authorList>
    </citation>
    <scope>NUCLEOTIDE SEQUENCE [LARGE SCALE GENOMIC DNA]</scope>
    <source>
        <strain evidence="5 6">MHOM/PA/94/PSC-1</strain>
    </source>
</reference>
<feature type="binding site" evidence="3">
    <location>
        <begin position="275"/>
        <end position="278"/>
    </location>
    <ligand>
        <name>GTP</name>
        <dbReference type="ChEBI" id="CHEBI:37565"/>
    </ligand>
</feature>
<protein>
    <submittedName>
        <fullName evidence="5">Nucleoside triphosphate hydrolase, putative</fullName>
    </submittedName>
</protein>
<evidence type="ECO:0000256" key="4">
    <source>
        <dbReference type="SAM" id="MobiDB-lite"/>
    </source>
</evidence>
<proteinExistence type="predicted"/>
<dbReference type="InterPro" id="IPR024156">
    <property type="entry name" value="Small_GTPase_ARF"/>
</dbReference>
<keyword evidence="1 3" id="KW-0547">Nucleotide-binding</keyword>
<evidence type="ECO:0000313" key="6">
    <source>
        <dbReference type="Proteomes" id="UP000063063"/>
    </source>
</evidence>